<keyword evidence="8" id="KW-1185">Reference proteome</keyword>
<feature type="domain" description="Inhibitor I9" evidence="6">
    <location>
        <begin position="46"/>
        <end position="124"/>
    </location>
</feature>
<dbReference type="Gene3D" id="3.30.70.80">
    <property type="entry name" value="Peptidase S8 propeptide/proteinase inhibitor I9"/>
    <property type="match status" value="1"/>
</dbReference>
<feature type="signal peptide" evidence="4">
    <location>
        <begin position="1"/>
        <end position="21"/>
    </location>
</feature>
<dbReference type="Pfam" id="PF00082">
    <property type="entry name" value="Peptidase_S8"/>
    <property type="match status" value="1"/>
</dbReference>
<dbReference type="OrthoDB" id="10256524at2759"/>
<gene>
    <name evidence="7" type="ORF">Taro_055469</name>
</gene>
<proteinExistence type="inferred from homology"/>
<evidence type="ECO:0000256" key="2">
    <source>
        <dbReference type="ARBA" id="ARBA00022729"/>
    </source>
</evidence>
<dbReference type="AlphaFoldDB" id="A0A843XUC4"/>
<dbReference type="PROSITE" id="PS51892">
    <property type="entry name" value="SUBTILASE"/>
    <property type="match status" value="1"/>
</dbReference>
<dbReference type="InterPro" id="IPR037045">
    <property type="entry name" value="S8pro/Inhibitor_I9_sf"/>
</dbReference>
<evidence type="ECO:0000259" key="5">
    <source>
        <dbReference type="Pfam" id="PF00082"/>
    </source>
</evidence>
<evidence type="ECO:0000256" key="4">
    <source>
        <dbReference type="SAM" id="SignalP"/>
    </source>
</evidence>
<evidence type="ECO:0000313" key="8">
    <source>
        <dbReference type="Proteomes" id="UP000652761"/>
    </source>
</evidence>
<comment type="similarity">
    <text evidence="1 3">Belongs to the peptidase S8 family.</text>
</comment>
<evidence type="ECO:0000259" key="6">
    <source>
        <dbReference type="Pfam" id="PF05922"/>
    </source>
</evidence>
<dbReference type="EMBL" id="NMUH01012874">
    <property type="protein sequence ID" value="MQM22417.1"/>
    <property type="molecule type" value="Genomic_DNA"/>
</dbReference>
<comment type="caution">
    <text evidence="7">The sequence shown here is derived from an EMBL/GenBank/DDBJ whole genome shotgun (WGS) entry which is preliminary data.</text>
</comment>
<dbReference type="InterPro" id="IPR036852">
    <property type="entry name" value="Peptidase_S8/S53_dom_sf"/>
</dbReference>
<dbReference type="PANTHER" id="PTHR10795">
    <property type="entry name" value="PROPROTEIN CONVERTASE SUBTILISIN/KEXIN"/>
    <property type="match status" value="1"/>
</dbReference>
<dbReference type="InterPro" id="IPR010259">
    <property type="entry name" value="S8pro/Inhibitor_I9"/>
</dbReference>
<dbReference type="Gene3D" id="3.40.50.200">
    <property type="entry name" value="Peptidase S8/S53 domain"/>
    <property type="match status" value="1"/>
</dbReference>
<evidence type="ECO:0000256" key="1">
    <source>
        <dbReference type="ARBA" id="ARBA00011073"/>
    </source>
</evidence>
<dbReference type="InterPro" id="IPR000209">
    <property type="entry name" value="Peptidase_S8/S53_dom"/>
</dbReference>
<protein>
    <submittedName>
        <fullName evidence="7">Uncharacterized protein</fullName>
    </submittedName>
</protein>
<dbReference type="Proteomes" id="UP000652761">
    <property type="component" value="Unassembled WGS sequence"/>
</dbReference>
<dbReference type="PROSITE" id="PS00137">
    <property type="entry name" value="SUBTILASE_HIS"/>
    <property type="match status" value="1"/>
</dbReference>
<keyword evidence="2 4" id="KW-0732">Signal</keyword>
<dbReference type="GO" id="GO:0006508">
    <property type="term" value="P:proteolysis"/>
    <property type="evidence" value="ECO:0007669"/>
    <property type="project" value="InterPro"/>
</dbReference>
<sequence>MFFPLVILSFLGSHLILHSEGQLLLRQDEAAGDHVQGDDRDRPRLYIVHLLPPENGMLSRSEEVEAWYKSFLPTPSLDCGKPRMVHSYTEAISGFAAWLTPREVEDMRAMDGFVGAQPDEPLKLETTHTPKFLQLENGTGLWGSTKWGEGRLIGVIDFNIDPDHVSFAGVGMKPPPRWRGTCDFRCKSPATCNCTNKLLGATTFNVKPKDSTSHGTMVASIAAGDFVAGAKDQKFSNYAKGVASGASPQSYLSFYSAKLTSTFVAAIERAIRDRVDILCISMSLGTSAYHRNLFAIGTLRAVELGIFVAMAAGNYGPVPVSVRNDAPWLLTVGASTHDRAAEMALYDKDSATSSKSCIELGLVKESVHKPIQ</sequence>
<feature type="domain" description="Peptidase S8/S53" evidence="5">
    <location>
        <begin position="148"/>
        <end position="351"/>
    </location>
</feature>
<dbReference type="Pfam" id="PF05922">
    <property type="entry name" value="Inhibitor_I9"/>
    <property type="match status" value="1"/>
</dbReference>
<accession>A0A843XUC4</accession>
<dbReference type="InterPro" id="IPR045051">
    <property type="entry name" value="SBT"/>
</dbReference>
<dbReference type="InterPro" id="IPR022398">
    <property type="entry name" value="Peptidase_S8_His-AS"/>
</dbReference>
<organism evidence="7 8">
    <name type="scientific">Colocasia esculenta</name>
    <name type="common">Wild taro</name>
    <name type="synonym">Arum esculentum</name>
    <dbReference type="NCBI Taxonomy" id="4460"/>
    <lineage>
        <taxon>Eukaryota</taxon>
        <taxon>Viridiplantae</taxon>
        <taxon>Streptophyta</taxon>
        <taxon>Embryophyta</taxon>
        <taxon>Tracheophyta</taxon>
        <taxon>Spermatophyta</taxon>
        <taxon>Magnoliopsida</taxon>
        <taxon>Liliopsida</taxon>
        <taxon>Araceae</taxon>
        <taxon>Aroideae</taxon>
        <taxon>Colocasieae</taxon>
        <taxon>Colocasia</taxon>
    </lineage>
</organism>
<reference evidence="7" key="1">
    <citation type="submission" date="2017-07" db="EMBL/GenBank/DDBJ databases">
        <title>Taro Niue Genome Assembly and Annotation.</title>
        <authorList>
            <person name="Atibalentja N."/>
            <person name="Keating K."/>
            <person name="Fields C.J."/>
        </authorList>
    </citation>
    <scope>NUCLEOTIDE SEQUENCE</scope>
    <source>
        <strain evidence="7">Niue_2</strain>
        <tissue evidence="7">Leaf</tissue>
    </source>
</reference>
<dbReference type="SUPFAM" id="SSF52743">
    <property type="entry name" value="Subtilisin-like"/>
    <property type="match status" value="1"/>
</dbReference>
<feature type="chain" id="PRO_5032884644" evidence="4">
    <location>
        <begin position="22"/>
        <end position="372"/>
    </location>
</feature>
<evidence type="ECO:0000313" key="7">
    <source>
        <dbReference type="EMBL" id="MQM22417.1"/>
    </source>
</evidence>
<dbReference type="GO" id="GO:0004252">
    <property type="term" value="F:serine-type endopeptidase activity"/>
    <property type="evidence" value="ECO:0007669"/>
    <property type="project" value="InterPro"/>
</dbReference>
<comment type="caution">
    <text evidence="3">Lacks conserved residue(s) required for the propagation of feature annotation.</text>
</comment>
<evidence type="ECO:0000256" key="3">
    <source>
        <dbReference type="PROSITE-ProRule" id="PRU01240"/>
    </source>
</evidence>
<name>A0A843XUC4_COLES</name>